<evidence type="ECO:0000313" key="2">
    <source>
        <dbReference type="Proteomes" id="UP000054321"/>
    </source>
</evidence>
<dbReference type="Gene3D" id="1.25.40.10">
    <property type="entry name" value="Tetratricopeptide repeat domain"/>
    <property type="match status" value="1"/>
</dbReference>
<proteinExistence type="predicted"/>
<reference evidence="2" key="2">
    <citation type="submission" date="2015-01" db="EMBL/GenBank/DDBJ databases">
        <title>Evolutionary Origins and Diversification of the Mycorrhizal Mutualists.</title>
        <authorList>
            <consortium name="DOE Joint Genome Institute"/>
            <consortium name="Mycorrhizal Genomics Consortium"/>
            <person name="Kohler A."/>
            <person name="Kuo A."/>
            <person name="Nagy L.G."/>
            <person name="Floudas D."/>
            <person name="Copeland A."/>
            <person name="Barry K.W."/>
            <person name="Cichocki N."/>
            <person name="Veneault-Fourrey C."/>
            <person name="LaButti K."/>
            <person name="Lindquist E.A."/>
            <person name="Lipzen A."/>
            <person name="Lundell T."/>
            <person name="Morin E."/>
            <person name="Murat C."/>
            <person name="Riley R."/>
            <person name="Ohm R."/>
            <person name="Sun H."/>
            <person name="Tunlid A."/>
            <person name="Henrissat B."/>
            <person name="Grigoriev I.V."/>
            <person name="Hibbett D.S."/>
            <person name="Martin F."/>
        </authorList>
    </citation>
    <scope>NUCLEOTIDE SEQUENCE [LARGE SCALE GENOMIC DNA]</scope>
    <source>
        <strain evidence="2">Zn</strain>
    </source>
</reference>
<dbReference type="AlphaFoldDB" id="A0A0C3CND3"/>
<keyword evidence="2" id="KW-1185">Reference proteome</keyword>
<name>A0A0C3CND3_OIDMZ</name>
<dbReference type="Pfam" id="PF13374">
    <property type="entry name" value="TPR_10"/>
    <property type="match status" value="1"/>
</dbReference>
<gene>
    <name evidence="1" type="ORF">OIDMADRAFT_146000</name>
</gene>
<sequence>MSSCELGSLVKLADQSILTLGHRGVGSKTWYFLISLRKSLESCRVQKAESEEKRRRPGHDLVIDYPAQLPTSGVVGSYSTRLVEVTGIVREKKLRPSKLNELGYLSERLSLAKVLIGEGNYHKAMTTYESVLVGFRQKLGANHPDTLECVRLIEEAQRLSYPDMESCCRTNDYALELLSENELDEAISEFESALAGFKKILGDNHVYTLTCLLNIG</sequence>
<accession>A0A0C3CND3</accession>
<dbReference type="HOGENOM" id="CLU_1277953_0_0_1"/>
<dbReference type="InParanoid" id="A0A0C3CND3"/>
<protein>
    <recommendedName>
        <fullName evidence="3">Kinesin light chain</fullName>
    </recommendedName>
</protein>
<reference evidence="1 2" key="1">
    <citation type="submission" date="2014-04" db="EMBL/GenBank/DDBJ databases">
        <authorList>
            <consortium name="DOE Joint Genome Institute"/>
            <person name="Kuo A."/>
            <person name="Martino E."/>
            <person name="Perotto S."/>
            <person name="Kohler A."/>
            <person name="Nagy L.G."/>
            <person name="Floudas D."/>
            <person name="Copeland A."/>
            <person name="Barry K.W."/>
            <person name="Cichocki N."/>
            <person name="Veneault-Fourrey C."/>
            <person name="LaButti K."/>
            <person name="Lindquist E.A."/>
            <person name="Lipzen A."/>
            <person name="Lundell T."/>
            <person name="Morin E."/>
            <person name="Murat C."/>
            <person name="Sun H."/>
            <person name="Tunlid A."/>
            <person name="Henrissat B."/>
            <person name="Grigoriev I.V."/>
            <person name="Hibbett D.S."/>
            <person name="Martin F."/>
            <person name="Nordberg H.P."/>
            <person name="Cantor M.N."/>
            <person name="Hua S.X."/>
        </authorList>
    </citation>
    <scope>NUCLEOTIDE SEQUENCE [LARGE SCALE GENOMIC DNA]</scope>
    <source>
        <strain evidence="1 2">Zn</strain>
    </source>
</reference>
<dbReference type="SUPFAM" id="SSF48452">
    <property type="entry name" value="TPR-like"/>
    <property type="match status" value="1"/>
</dbReference>
<dbReference type="Proteomes" id="UP000054321">
    <property type="component" value="Unassembled WGS sequence"/>
</dbReference>
<evidence type="ECO:0008006" key="3">
    <source>
        <dbReference type="Google" id="ProtNLM"/>
    </source>
</evidence>
<organism evidence="1 2">
    <name type="scientific">Oidiodendron maius (strain Zn)</name>
    <dbReference type="NCBI Taxonomy" id="913774"/>
    <lineage>
        <taxon>Eukaryota</taxon>
        <taxon>Fungi</taxon>
        <taxon>Dikarya</taxon>
        <taxon>Ascomycota</taxon>
        <taxon>Pezizomycotina</taxon>
        <taxon>Leotiomycetes</taxon>
        <taxon>Leotiomycetes incertae sedis</taxon>
        <taxon>Myxotrichaceae</taxon>
        <taxon>Oidiodendron</taxon>
    </lineage>
</organism>
<dbReference type="EMBL" id="KN832877">
    <property type="protein sequence ID" value="KIN00564.1"/>
    <property type="molecule type" value="Genomic_DNA"/>
</dbReference>
<evidence type="ECO:0000313" key="1">
    <source>
        <dbReference type="EMBL" id="KIN00564.1"/>
    </source>
</evidence>
<dbReference type="InterPro" id="IPR011990">
    <property type="entry name" value="TPR-like_helical_dom_sf"/>
</dbReference>